<dbReference type="RefSeq" id="WP_009868317.1">
    <property type="nucleotide sequence ID" value="NZ_JXSL01000020.1"/>
</dbReference>
<reference evidence="1 2" key="1">
    <citation type="submission" date="2015-01" db="EMBL/GenBank/DDBJ databases">
        <title>Genome Sequence of Magnetospirillum magnetotacticum Strain MS-1.</title>
        <authorList>
            <person name="Marinov G.K."/>
            <person name="Smalley M.D."/>
            <person name="DeSalvo G."/>
        </authorList>
    </citation>
    <scope>NUCLEOTIDE SEQUENCE [LARGE SCALE GENOMIC DNA]</scope>
    <source>
        <strain evidence="1 2">MS-1</strain>
    </source>
</reference>
<gene>
    <name evidence="1" type="ORF">CCC_02945</name>
</gene>
<comment type="caution">
    <text evidence="1">The sequence shown here is derived from an EMBL/GenBank/DDBJ whole genome shotgun (WGS) entry which is preliminary data.</text>
</comment>
<evidence type="ECO:0000313" key="1">
    <source>
        <dbReference type="EMBL" id="KIM00157.1"/>
    </source>
</evidence>
<dbReference type="STRING" id="272627.CCC_02945"/>
<evidence type="ECO:0000313" key="2">
    <source>
        <dbReference type="Proteomes" id="UP000031971"/>
    </source>
</evidence>
<dbReference type="OrthoDB" id="8060097at2"/>
<proteinExistence type="predicted"/>
<accession>A0A0C2V527</accession>
<sequence>MTRSAILLVLALVGWCFPALAVEVYVVEAKGLDLAPGQVLDGGKPISLALGQKLVLVTSDGRTIKLKGPSEAAPAAEVQAGGADMAKSLKGLVAARAADTTSAGVVRSNAEKRPPLPEPWLVDVRHGGNHCLLSDAETVLWRGTERRGDEEIEISPADRSWLAKAPWPGNSDRLALPPSLKLQDGKAYKVILGKAPVAITIHAVPAGLGTDAALVAWMLELGCETQAQALAVGGR</sequence>
<protein>
    <submittedName>
        <fullName evidence="1">RND multidrug efflux transporter Acriflavin resistance protein</fullName>
    </submittedName>
</protein>
<organism evidence="1 2">
    <name type="scientific">Paramagnetospirillum magnetotacticum MS-1</name>
    <dbReference type="NCBI Taxonomy" id="272627"/>
    <lineage>
        <taxon>Bacteria</taxon>
        <taxon>Pseudomonadati</taxon>
        <taxon>Pseudomonadota</taxon>
        <taxon>Alphaproteobacteria</taxon>
        <taxon>Rhodospirillales</taxon>
        <taxon>Magnetospirillaceae</taxon>
        <taxon>Paramagnetospirillum</taxon>
    </lineage>
</organism>
<dbReference type="Proteomes" id="UP000031971">
    <property type="component" value="Unassembled WGS sequence"/>
</dbReference>
<name>A0A0C2V527_PARME</name>
<keyword evidence="2" id="KW-1185">Reference proteome</keyword>
<dbReference type="EMBL" id="JXSL01000020">
    <property type="protein sequence ID" value="KIM00157.1"/>
    <property type="molecule type" value="Genomic_DNA"/>
</dbReference>
<dbReference type="AlphaFoldDB" id="A0A0C2V527"/>